<dbReference type="EMBL" id="FMWL01000010">
    <property type="protein sequence ID" value="SCZ80097.1"/>
    <property type="molecule type" value="Genomic_DNA"/>
</dbReference>
<organism evidence="2 3">
    <name type="scientific">Acidaminobacter hydrogenoformans DSM 2784</name>
    <dbReference type="NCBI Taxonomy" id="1120920"/>
    <lineage>
        <taxon>Bacteria</taxon>
        <taxon>Bacillati</taxon>
        <taxon>Bacillota</taxon>
        <taxon>Clostridia</taxon>
        <taxon>Peptostreptococcales</taxon>
        <taxon>Acidaminobacteraceae</taxon>
        <taxon>Acidaminobacter</taxon>
    </lineage>
</organism>
<dbReference type="SUPFAM" id="SSF89957">
    <property type="entry name" value="MTH1187/YkoF-like"/>
    <property type="match status" value="1"/>
</dbReference>
<keyword evidence="3" id="KW-1185">Reference proteome</keyword>
<feature type="domain" description="Thiamine-binding protein" evidence="1">
    <location>
        <begin position="18"/>
        <end position="77"/>
    </location>
</feature>
<accession>A0A1G5S1T7</accession>
<gene>
    <name evidence="2" type="ORF">SAMN03080599_02101</name>
</gene>
<evidence type="ECO:0000313" key="2">
    <source>
        <dbReference type="EMBL" id="SCZ80097.1"/>
    </source>
</evidence>
<sequence>MSVVGKAAGKAAGLVGAQLALTPIQSQDPTATVEKALEIINAYPLTVETNAMSTLITGELDTILEMVKALYQTMNAEAQFTLDIRLSNTCGL</sequence>
<proteinExistence type="predicted"/>
<protein>
    <submittedName>
        <fullName evidence="2">Thiamine-binding protein</fullName>
    </submittedName>
</protein>
<dbReference type="RefSeq" id="WP_092591246.1">
    <property type="nucleotide sequence ID" value="NZ_FMWL01000010.1"/>
</dbReference>
<reference evidence="2 3" key="1">
    <citation type="submission" date="2016-10" db="EMBL/GenBank/DDBJ databases">
        <authorList>
            <person name="de Groot N.N."/>
        </authorList>
    </citation>
    <scope>NUCLEOTIDE SEQUENCE [LARGE SCALE GENOMIC DNA]</scope>
    <source>
        <strain evidence="2 3">DSM 2784</strain>
    </source>
</reference>
<dbReference type="InterPro" id="IPR002767">
    <property type="entry name" value="Thiamine_BP"/>
</dbReference>
<dbReference type="Pfam" id="PF01910">
    <property type="entry name" value="Thiamine_BP"/>
    <property type="match status" value="1"/>
</dbReference>
<evidence type="ECO:0000313" key="3">
    <source>
        <dbReference type="Proteomes" id="UP000199208"/>
    </source>
</evidence>
<dbReference type="STRING" id="1120920.SAMN03080599_02101"/>
<name>A0A1G5S1T7_9FIRM</name>
<dbReference type="InterPro" id="IPR029756">
    <property type="entry name" value="MTH1187/YkoF-like"/>
</dbReference>
<evidence type="ECO:0000259" key="1">
    <source>
        <dbReference type="Pfam" id="PF01910"/>
    </source>
</evidence>
<dbReference type="Proteomes" id="UP000199208">
    <property type="component" value="Unassembled WGS sequence"/>
</dbReference>
<dbReference type="Gene3D" id="3.30.70.930">
    <property type="match status" value="1"/>
</dbReference>
<dbReference type="AlphaFoldDB" id="A0A1G5S1T7"/>